<dbReference type="PRINTS" id="PR00401">
    <property type="entry name" value="SH2DOMAIN"/>
</dbReference>
<comment type="caution">
    <text evidence="14">The sequence shown here is derived from an EMBL/GenBank/DDBJ whole genome shotgun (WGS) entry which is preliminary data.</text>
</comment>
<feature type="compositionally biased region" description="Low complexity" evidence="11">
    <location>
        <begin position="411"/>
        <end position="430"/>
    </location>
</feature>
<proteinExistence type="inferred from homology"/>
<dbReference type="Gene3D" id="2.30.30.40">
    <property type="entry name" value="SH3 Domains"/>
    <property type="match status" value="2"/>
</dbReference>
<dbReference type="Pfam" id="PF00017">
    <property type="entry name" value="SH2"/>
    <property type="match status" value="1"/>
</dbReference>
<dbReference type="InterPro" id="IPR056150">
    <property type="entry name" value="WD40_CDC20-Fz"/>
</dbReference>
<comment type="similarity">
    <text evidence="1">Belongs to the WD repeat CDC20/Fizzy family.</text>
</comment>
<dbReference type="PANTHER" id="PTHR19918">
    <property type="entry name" value="CELL DIVISION CYCLE 20 CDC20 FIZZY -RELATED"/>
    <property type="match status" value="1"/>
</dbReference>
<protein>
    <submittedName>
        <fullName evidence="14">Ubiquitin-protein transferase activating protein</fullName>
    </submittedName>
</protein>
<dbReference type="Gene3D" id="2.130.10.10">
    <property type="entry name" value="YVTN repeat-like/Quinoprotein amine dehydrogenase"/>
    <property type="match status" value="1"/>
</dbReference>
<feature type="repeat" description="WD" evidence="10">
    <location>
        <begin position="664"/>
        <end position="696"/>
    </location>
</feature>
<evidence type="ECO:0000256" key="9">
    <source>
        <dbReference type="PROSITE-ProRule" id="PRU00192"/>
    </source>
</evidence>
<dbReference type="InterPro" id="IPR033010">
    <property type="entry name" value="Cdc20/Fizzy"/>
</dbReference>
<dbReference type="SMART" id="SM00326">
    <property type="entry name" value="SH3"/>
    <property type="match status" value="2"/>
</dbReference>
<evidence type="ECO:0000256" key="2">
    <source>
        <dbReference type="ARBA" id="ARBA00022443"/>
    </source>
</evidence>
<dbReference type="SUPFAM" id="SSF55550">
    <property type="entry name" value="SH2 domain"/>
    <property type="match status" value="1"/>
</dbReference>
<keyword evidence="4" id="KW-0132">Cell division</keyword>
<accession>A0ABQ8IR81</accession>
<dbReference type="CDD" id="cd11758">
    <property type="entry name" value="SH3_CRK_N"/>
    <property type="match status" value="1"/>
</dbReference>
<organism evidence="14 15">
    <name type="scientific">Dermatophagoides pteronyssinus</name>
    <name type="common">European house dust mite</name>
    <dbReference type="NCBI Taxonomy" id="6956"/>
    <lineage>
        <taxon>Eukaryota</taxon>
        <taxon>Metazoa</taxon>
        <taxon>Ecdysozoa</taxon>
        <taxon>Arthropoda</taxon>
        <taxon>Chelicerata</taxon>
        <taxon>Arachnida</taxon>
        <taxon>Acari</taxon>
        <taxon>Acariformes</taxon>
        <taxon>Sarcoptiformes</taxon>
        <taxon>Astigmata</taxon>
        <taxon>Psoroptidia</taxon>
        <taxon>Analgoidea</taxon>
        <taxon>Pyroglyphidae</taxon>
        <taxon>Dermatophagoidinae</taxon>
        <taxon>Dermatophagoides</taxon>
    </lineage>
</organism>
<dbReference type="InterPro" id="IPR000980">
    <property type="entry name" value="SH2"/>
</dbReference>
<feature type="domain" description="SH2" evidence="12">
    <location>
        <begin position="12"/>
        <end position="112"/>
    </location>
</feature>
<evidence type="ECO:0000259" key="12">
    <source>
        <dbReference type="PROSITE" id="PS50001"/>
    </source>
</evidence>
<feature type="domain" description="SH3" evidence="13">
    <location>
        <begin position="106"/>
        <end position="166"/>
    </location>
</feature>
<sequence length="884" mass="99839">MTTFDPYDQNSWFFGQLTRQQAIEILEFERDKGVFLVRYSHSVAGDLVLSVSEEQKISHYIINKIDLNGEPKFKIGENTFHDMPSLLTYYKHHYLDTTALIRAAKKKLEYVRAKFDFLGKDKEDLPFKKNELLTIISKEEDQWWRARNDCGQIGSIPVPYVETIDEEEYLCEKGKFDETNDEIVDGKSLLNNNHNNNNKRHSNEIISSLESSTSTTTKLSSTPSSTSTTTTMMDPSTISNMNSSSNNSSSSGNLASQESLSSSTTITTTTTNDNQQQQQQSTTNNNNTKKSTTNMNSVKLPAKAIVIQQRIPNAYDKKALKLEKGDIITVTNTNLNGQWEGELNANHIKVFQKIMGGPYLHERLNSNISLSFNRSIKNGRTPIKSTKYNNNQRTSYQTPNGGGRNKTPNRQNQQNHGGKENQQNNNNGKKISPKTPINGDRFIPDRTAMNFEIGHYLIANNEQNNSNNNGENSTIIKELNGTDLANYRILHYNKTVPKPQEGYINDTKVAYYSCQTSSSKTKSTRYISKQPERILDAPDVLNDYYLQLIDWNYSNILAVALNNEVYLWNAMDGNIVHLLTLDEPDYISSVAWVDNNDTNIAIGLSTGVTQIWDVKRQQRLRNLHNSTARISSMSWCSYILSNGTKDGEIINHDVRIASSRIGTLRGHTLEICGLKWSPNGRLLASGGNDNTVNIWSNCFIGNNDNSSTTTTSITNETQIQPLLRLTQHQAAVKAISWCPWRNNCLATGGGTNDRMIRIWNTQNGQCLYSVDTRSQVSSILWSEQYRELISSHGFANNELIIWKYPKFQRVTELLGHTGRILCMAMSSDGSTVVSLGADETLRFWDCFDSDPEKKQRKNKQQSNKNGKKFADFKNLVSNVGGHIR</sequence>
<dbReference type="Pfam" id="PF00018">
    <property type="entry name" value="SH3_1"/>
    <property type="match status" value="1"/>
</dbReference>
<evidence type="ECO:0000256" key="4">
    <source>
        <dbReference type="ARBA" id="ARBA00022618"/>
    </source>
</evidence>
<dbReference type="SUPFAM" id="SSF50044">
    <property type="entry name" value="SH3-domain"/>
    <property type="match status" value="1"/>
</dbReference>
<dbReference type="InterPro" id="IPR036028">
    <property type="entry name" value="SH3-like_dom_sf"/>
</dbReference>
<evidence type="ECO:0000256" key="5">
    <source>
        <dbReference type="ARBA" id="ARBA00022737"/>
    </source>
</evidence>
<evidence type="ECO:0000256" key="8">
    <source>
        <dbReference type="PROSITE-ProRule" id="PRU00191"/>
    </source>
</evidence>
<evidence type="ECO:0000256" key="7">
    <source>
        <dbReference type="ARBA" id="ARBA00023306"/>
    </source>
</evidence>
<dbReference type="SUPFAM" id="SSF50998">
    <property type="entry name" value="Quinoprotein alcohol dehydrogenase-like"/>
    <property type="match status" value="1"/>
</dbReference>
<dbReference type="PROSITE" id="PS50082">
    <property type="entry name" value="WD_REPEATS_2"/>
    <property type="match status" value="2"/>
</dbReference>
<keyword evidence="7" id="KW-0131">Cell cycle</keyword>
<reference evidence="14 15" key="2">
    <citation type="journal article" date="2022" name="Mol. Biol. Evol.">
        <title>Comparative Genomics Reveals Insights into the Divergent Evolution of Astigmatic Mites and Household Pest Adaptations.</title>
        <authorList>
            <person name="Xiong Q."/>
            <person name="Wan A.T."/>
            <person name="Liu X."/>
            <person name="Fung C.S."/>
            <person name="Xiao X."/>
            <person name="Malainual N."/>
            <person name="Hou J."/>
            <person name="Wang L."/>
            <person name="Wang M."/>
            <person name="Yang K.Y."/>
            <person name="Cui Y."/>
            <person name="Leung E.L."/>
            <person name="Nong W."/>
            <person name="Shin S.K."/>
            <person name="Au S.W."/>
            <person name="Jeong K.Y."/>
            <person name="Chew F.T."/>
            <person name="Hui J.H."/>
            <person name="Leung T.F."/>
            <person name="Tungtrongchitr A."/>
            <person name="Zhong N."/>
            <person name="Liu Z."/>
            <person name="Tsui S.K."/>
        </authorList>
    </citation>
    <scope>NUCLEOTIDE SEQUENCE [LARGE SCALE GENOMIC DNA]</scope>
    <source>
        <strain evidence="14">Derp</strain>
    </source>
</reference>
<feature type="region of interest" description="Disordered" evidence="11">
    <location>
        <begin position="377"/>
        <end position="443"/>
    </location>
</feature>
<evidence type="ECO:0000256" key="10">
    <source>
        <dbReference type="PROSITE-ProRule" id="PRU00221"/>
    </source>
</evidence>
<dbReference type="Proteomes" id="UP000887458">
    <property type="component" value="Unassembled WGS sequence"/>
</dbReference>
<keyword evidence="15" id="KW-1185">Reference proteome</keyword>
<dbReference type="SMART" id="SM00320">
    <property type="entry name" value="WD40"/>
    <property type="match status" value="6"/>
</dbReference>
<dbReference type="PROSITE" id="PS50002">
    <property type="entry name" value="SH3"/>
    <property type="match status" value="1"/>
</dbReference>
<keyword evidence="6" id="KW-0498">Mitosis</keyword>
<evidence type="ECO:0000256" key="11">
    <source>
        <dbReference type="SAM" id="MobiDB-lite"/>
    </source>
</evidence>
<dbReference type="PROSITE" id="PS50294">
    <property type="entry name" value="WD_REPEATS_REGION"/>
    <property type="match status" value="2"/>
</dbReference>
<dbReference type="Gene3D" id="3.30.505.10">
    <property type="entry name" value="SH2 domain"/>
    <property type="match status" value="1"/>
</dbReference>
<dbReference type="GO" id="GO:0016740">
    <property type="term" value="F:transferase activity"/>
    <property type="evidence" value="ECO:0007669"/>
    <property type="project" value="UniProtKB-KW"/>
</dbReference>
<dbReference type="EMBL" id="NJHN03000128">
    <property type="protein sequence ID" value="KAH9412836.1"/>
    <property type="molecule type" value="Genomic_DNA"/>
</dbReference>
<reference evidence="14 15" key="1">
    <citation type="journal article" date="2018" name="J. Allergy Clin. Immunol.">
        <title>High-quality assembly of Dermatophagoides pteronyssinus genome and transcriptome reveals a wide range of novel allergens.</title>
        <authorList>
            <person name="Liu X.Y."/>
            <person name="Yang K.Y."/>
            <person name="Wang M.Q."/>
            <person name="Kwok J.S."/>
            <person name="Zeng X."/>
            <person name="Yang Z."/>
            <person name="Xiao X.J."/>
            <person name="Lau C.P."/>
            <person name="Li Y."/>
            <person name="Huang Z.M."/>
            <person name="Ba J.G."/>
            <person name="Yim A.K."/>
            <person name="Ouyang C.Y."/>
            <person name="Ngai S.M."/>
            <person name="Chan T.F."/>
            <person name="Leung E.L."/>
            <person name="Liu L."/>
            <person name="Liu Z.G."/>
            <person name="Tsui S.K."/>
        </authorList>
    </citation>
    <scope>NUCLEOTIDE SEQUENCE [LARGE SCALE GENOMIC DNA]</scope>
    <source>
        <strain evidence="14">Derp</strain>
    </source>
</reference>
<keyword evidence="8" id="KW-0727">SH2 domain</keyword>
<evidence type="ECO:0000259" key="13">
    <source>
        <dbReference type="PROSITE" id="PS50002"/>
    </source>
</evidence>
<evidence type="ECO:0000256" key="6">
    <source>
        <dbReference type="ARBA" id="ARBA00022776"/>
    </source>
</evidence>
<feature type="repeat" description="WD" evidence="10">
    <location>
        <begin position="813"/>
        <end position="845"/>
    </location>
</feature>
<keyword evidence="2 9" id="KW-0728">SH3 domain</keyword>
<dbReference type="InterPro" id="IPR015943">
    <property type="entry name" value="WD40/YVTN_repeat-like_dom_sf"/>
</dbReference>
<dbReference type="InterPro" id="IPR035457">
    <property type="entry name" value="CRK_SH3_N"/>
</dbReference>
<evidence type="ECO:0000256" key="3">
    <source>
        <dbReference type="ARBA" id="ARBA00022574"/>
    </source>
</evidence>
<feature type="region of interest" description="Disordered" evidence="11">
    <location>
        <begin position="209"/>
        <end position="296"/>
    </location>
</feature>
<dbReference type="InterPro" id="IPR036860">
    <property type="entry name" value="SH2_dom_sf"/>
</dbReference>
<evidence type="ECO:0000313" key="14">
    <source>
        <dbReference type="EMBL" id="KAH9412836.1"/>
    </source>
</evidence>
<dbReference type="InterPro" id="IPR011047">
    <property type="entry name" value="Quinoprotein_ADH-like_sf"/>
</dbReference>
<dbReference type="PROSITE" id="PS50001">
    <property type="entry name" value="SH2"/>
    <property type="match status" value="1"/>
</dbReference>
<keyword evidence="5" id="KW-0677">Repeat</keyword>
<dbReference type="InterPro" id="IPR001452">
    <property type="entry name" value="SH3_domain"/>
</dbReference>
<evidence type="ECO:0000256" key="1">
    <source>
        <dbReference type="ARBA" id="ARBA00006445"/>
    </source>
</evidence>
<dbReference type="Pfam" id="PF24807">
    <property type="entry name" value="WD40_CDC20-Fz"/>
    <property type="match status" value="1"/>
</dbReference>
<dbReference type="SMART" id="SM00252">
    <property type="entry name" value="SH2"/>
    <property type="match status" value="1"/>
</dbReference>
<keyword evidence="14" id="KW-0808">Transferase</keyword>
<gene>
    <name evidence="14" type="primary">CDC20</name>
    <name evidence="14" type="ORF">DERP_009818</name>
</gene>
<dbReference type="PANTHER" id="PTHR19918:SF8">
    <property type="entry name" value="FI02843P"/>
    <property type="match status" value="1"/>
</dbReference>
<feature type="compositionally biased region" description="Polar residues" evidence="11">
    <location>
        <begin position="377"/>
        <end position="399"/>
    </location>
</feature>
<dbReference type="InterPro" id="IPR001680">
    <property type="entry name" value="WD40_rpt"/>
</dbReference>
<keyword evidence="3 10" id="KW-0853">WD repeat</keyword>
<evidence type="ECO:0000313" key="15">
    <source>
        <dbReference type="Proteomes" id="UP000887458"/>
    </source>
</evidence>
<name>A0ABQ8IR81_DERPT</name>